<evidence type="ECO:0000256" key="5">
    <source>
        <dbReference type="ARBA" id="ARBA00022597"/>
    </source>
</evidence>
<feature type="transmembrane region" description="Helical" evidence="9">
    <location>
        <begin position="174"/>
        <end position="194"/>
    </location>
</feature>
<keyword evidence="12" id="KW-1185">Reference proteome</keyword>
<keyword evidence="7 9" id="KW-1133">Transmembrane helix</keyword>
<organism evidence="11 12">
    <name type="scientific">Motilimonas cestriensis</name>
    <dbReference type="NCBI Taxonomy" id="2742685"/>
    <lineage>
        <taxon>Bacteria</taxon>
        <taxon>Pseudomonadati</taxon>
        <taxon>Pseudomonadota</taxon>
        <taxon>Gammaproteobacteria</taxon>
        <taxon>Alteromonadales</taxon>
        <taxon>Alteromonadales genera incertae sedis</taxon>
        <taxon>Motilimonas</taxon>
    </lineage>
</organism>
<evidence type="ECO:0000256" key="2">
    <source>
        <dbReference type="ARBA" id="ARBA00006523"/>
    </source>
</evidence>
<dbReference type="RefSeq" id="WP_233051499.1">
    <property type="nucleotide sequence ID" value="NZ_JAIMJA010000003.1"/>
</dbReference>
<feature type="transmembrane region" description="Helical" evidence="9">
    <location>
        <begin position="149"/>
        <end position="168"/>
    </location>
</feature>
<comment type="similarity">
    <text evidence="2">Belongs to the major facilitator superfamily. Set transporter family.</text>
</comment>
<proteinExistence type="inferred from homology"/>
<dbReference type="Pfam" id="PF07690">
    <property type="entry name" value="MFS_1"/>
    <property type="match status" value="1"/>
</dbReference>
<keyword evidence="5" id="KW-0762">Sugar transport</keyword>
<feature type="transmembrane region" description="Helical" evidence="9">
    <location>
        <begin position="221"/>
        <end position="246"/>
    </location>
</feature>
<feature type="transmembrane region" description="Helical" evidence="9">
    <location>
        <begin position="372"/>
        <end position="391"/>
    </location>
</feature>
<dbReference type="PANTHER" id="PTHR23535">
    <property type="entry name" value="SUGAR EFFLUX TRANSPORTER A-RELATED"/>
    <property type="match status" value="1"/>
</dbReference>
<feature type="transmembrane region" description="Helical" evidence="9">
    <location>
        <begin position="53"/>
        <end position="74"/>
    </location>
</feature>
<feature type="domain" description="Major facilitator superfamily (MFS) profile" evidence="10">
    <location>
        <begin position="221"/>
        <end position="396"/>
    </location>
</feature>
<dbReference type="PANTHER" id="PTHR23535:SF2">
    <property type="entry name" value="SUGAR EFFLUX TRANSPORTER A-RELATED"/>
    <property type="match status" value="1"/>
</dbReference>
<feature type="transmembrane region" description="Helical" evidence="9">
    <location>
        <begin position="345"/>
        <end position="366"/>
    </location>
</feature>
<evidence type="ECO:0000256" key="9">
    <source>
        <dbReference type="SAM" id="Phobius"/>
    </source>
</evidence>
<feature type="transmembrane region" description="Helical" evidence="9">
    <location>
        <begin position="86"/>
        <end position="103"/>
    </location>
</feature>
<feature type="transmembrane region" description="Helical" evidence="9">
    <location>
        <begin position="287"/>
        <end position="304"/>
    </location>
</feature>
<feature type="transmembrane region" description="Helical" evidence="9">
    <location>
        <begin position="258"/>
        <end position="280"/>
    </location>
</feature>
<dbReference type="InterPro" id="IPR020846">
    <property type="entry name" value="MFS_dom"/>
</dbReference>
<evidence type="ECO:0000256" key="1">
    <source>
        <dbReference type="ARBA" id="ARBA00004651"/>
    </source>
</evidence>
<evidence type="ECO:0000256" key="7">
    <source>
        <dbReference type="ARBA" id="ARBA00022989"/>
    </source>
</evidence>
<evidence type="ECO:0000313" key="12">
    <source>
        <dbReference type="Proteomes" id="UP001201273"/>
    </source>
</evidence>
<accession>A0ABS8W956</accession>
<dbReference type="Gene3D" id="1.20.1250.20">
    <property type="entry name" value="MFS general substrate transporter like domains"/>
    <property type="match status" value="1"/>
</dbReference>
<evidence type="ECO:0000256" key="6">
    <source>
        <dbReference type="ARBA" id="ARBA00022692"/>
    </source>
</evidence>
<dbReference type="CDD" id="cd17471">
    <property type="entry name" value="MFS_Set"/>
    <property type="match status" value="1"/>
</dbReference>
<dbReference type="SUPFAM" id="SSF103473">
    <property type="entry name" value="MFS general substrate transporter"/>
    <property type="match status" value="1"/>
</dbReference>
<feature type="transmembrane region" description="Helical" evidence="9">
    <location>
        <begin position="20"/>
        <end position="41"/>
    </location>
</feature>
<evidence type="ECO:0000256" key="4">
    <source>
        <dbReference type="ARBA" id="ARBA00022475"/>
    </source>
</evidence>
<dbReference type="InterPro" id="IPR036259">
    <property type="entry name" value="MFS_trans_sf"/>
</dbReference>
<evidence type="ECO:0000259" key="10">
    <source>
        <dbReference type="PROSITE" id="PS50850"/>
    </source>
</evidence>
<keyword evidence="6 9" id="KW-0812">Transmembrane</keyword>
<evidence type="ECO:0000256" key="8">
    <source>
        <dbReference type="ARBA" id="ARBA00023136"/>
    </source>
</evidence>
<dbReference type="Proteomes" id="UP001201273">
    <property type="component" value="Unassembled WGS sequence"/>
</dbReference>
<comment type="subcellular location">
    <subcellularLocation>
        <location evidence="1">Cell membrane</location>
        <topology evidence="1">Multi-pass membrane protein</topology>
    </subcellularLocation>
</comment>
<name>A0ABS8W956_9GAMM</name>
<comment type="caution">
    <text evidence="11">The sequence shown here is derived from an EMBL/GenBank/DDBJ whole genome shotgun (WGS) entry which is preliminary data.</text>
</comment>
<protein>
    <submittedName>
        <fullName evidence="11">Sugar efflux transporter</fullName>
    </submittedName>
</protein>
<dbReference type="InterPro" id="IPR011701">
    <property type="entry name" value="MFS"/>
</dbReference>
<dbReference type="PROSITE" id="PS50850">
    <property type="entry name" value="MFS"/>
    <property type="match status" value="1"/>
</dbReference>
<feature type="transmembrane region" description="Helical" evidence="9">
    <location>
        <begin position="310"/>
        <end position="333"/>
    </location>
</feature>
<feature type="transmembrane region" description="Helical" evidence="9">
    <location>
        <begin position="109"/>
        <end position="129"/>
    </location>
</feature>
<gene>
    <name evidence="11" type="ORF">K6Y31_03695</name>
</gene>
<evidence type="ECO:0000313" key="11">
    <source>
        <dbReference type="EMBL" id="MCE2593915.1"/>
    </source>
</evidence>
<keyword evidence="4" id="KW-1003">Cell membrane</keyword>
<keyword evidence="3" id="KW-0813">Transport</keyword>
<keyword evidence="8 9" id="KW-0472">Membrane</keyword>
<dbReference type="EMBL" id="JAIMJA010000003">
    <property type="protein sequence ID" value="MCE2593915.1"/>
    <property type="molecule type" value="Genomic_DNA"/>
</dbReference>
<sequence length="396" mass="43161">MIKKYCRSLFPNNQIDSVSLALLFSCFVVGVAGSFTIPTMSLFMNDEVGVRPALLGGFFAALAISGVLVSQGIAYWSDSGIDRKKLILICNLMGVIGFSIFAFSRDYYVLLASAMLFMSTSSAALPQMFALAREILDRRKQNAEKFSSVLRAQIALAWVAGPPLAFFIADGFGFRFLFLLAALMYVLLTLVVLARLPSLEPVPPSSHTSDKKISLWRDKDLLLLSASFVFMYAANNMYLISMPLYIAKELQLAPELAGMMMGGAALLEIPVMLMAGTYALRFGKHKLICCSVLAGTAFYIGILLNESLWGFIALQCFNGIFVGVTSALGISYFQDLKPDKIGQVTTLYANSIKTGGVLSGVMAGFIADSFGFYSVFIACTLLTLLAFFTVLRVRHV</sequence>
<reference evidence="11 12" key="1">
    <citation type="journal article" date="2022" name="Environ. Microbiol. Rep.">
        <title>Eco-phylogenetic analyses reveal divergent evolution of vitamin B12 metabolism in the marine bacterial family 'Psychromonadaceae'.</title>
        <authorList>
            <person name="Jin X."/>
            <person name="Yang Y."/>
            <person name="Cao H."/>
            <person name="Gao B."/>
            <person name="Zhao Z."/>
        </authorList>
    </citation>
    <scope>NUCLEOTIDE SEQUENCE [LARGE SCALE GENOMIC DNA]</scope>
    <source>
        <strain evidence="11 12">MKS20</strain>
    </source>
</reference>
<evidence type="ECO:0000256" key="3">
    <source>
        <dbReference type="ARBA" id="ARBA00022448"/>
    </source>
</evidence>